<feature type="region of interest" description="Disordered" evidence="2">
    <location>
        <begin position="374"/>
        <end position="396"/>
    </location>
</feature>
<keyword evidence="4" id="KW-1185">Reference proteome</keyword>
<dbReference type="GO" id="GO:0007219">
    <property type="term" value="P:Notch signaling pathway"/>
    <property type="evidence" value="ECO:0007669"/>
    <property type="project" value="Ensembl"/>
</dbReference>
<evidence type="ECO:0000313" key="5">
    <source>
        <dbReference type="RefSeq" id="XP_012694956.2"/>
    </source>
</evidence>
<dbReference type="RefSeq" id="XP_012694956.2">
    <property type="nucleotide sequence ID" value="XM_012839502.3"/>
</dbReference>
<dbReference type="Proteomes" id="UP000515152">
    <property type="component" value="Chromosome 10"/>
</dbReference>
<dbReference type="GO" id="GO:0002693">
    <property type="term" value="P:positive regulation of cellular extravasation"/>
    <property type="evidence" value="ECO:0007669"/>
    <property type="project" value="TreeGrafter"/>
</dbReference>
<dbReference type="GO" id="GO:0043114">
    <property type="term" value="P:regulation of vascular permeability"/>
    <property type="evidence" value="ECO:0007669"/>
    <property type="project" value="Ensembl"/>
</dbReference>
<dbReference type="PANTHER" id="PTHR21687:SF6">
    <property type="entry name" value="PLASMALEMMA VESICLE-ASSOCIATED PROTEIN"/>
    <property type="match status" value="1"/>
</dbReference>
<accession>A0A6P3WC95</accession>
<feature type="coiled-coil region" evidence="1">
    <location>
        <begin position="260"/>
        <end position="337"/>
    </location>
</feature>
<name>A0A6P3WC95_CLUHA</name>
<dbReference type="OrthoDB" id="9944409at2759"/>
<evidence type="ECO:0000313" key="4">
    <source>
        <dbReference type="Proteomes" id="UP000515152"/>
    </source>
</evidence>
<keyword evidence="1" id="KW-0175">Coiled coil</keyword>
<reference evidence="5" key="1">
    <citation type="submission" date="2025-08" db="UniProtKB">
        <authorList>
            <consortium name="RefSeq"/>
        </authorList>
    </citation>
    <scope>IDENTIFICATION</scope>
</reference>
<proteinExistence type="predicted"/>
<feature type="transmembrane region" description="Helical" evidence="3">
    <location>
        <begin position="28"/>
        <end position="54"/>
    </location>
</feature>
<evidence type="ECO:0000256" key="1">
    <source>
        <dbReference type="SAM" id="Coils"/>
    </source>
</evidence>
<organism evidence="4 5">
    <name type="scientific">Clupea harengus</name>
    <name type="common">Atlantic herring</name>
    <dbReference type="NCBI Taxonomy" id="7950"/>
    <lineage>
        <taxon>Eukaryota</taxon>
        <taxon>Metazoa</taxon>
        <taxon>Chordata</taxon>
        <taxon>Craniata</taxon>
        <taxon>Vertebrata</taxon>
        <taxon>Euteleostomi</taxon>
        <taxon>Actinopterygii</taxon>
        <taxon>Neopterygii</taxon>
        <taxon>Teleostei</taxon>
        <taxon>Clupei</taxon>
        <taxon>Clupeiformes</taxon>
        <taxon>Clupeoidei</taxon>
        <taxon>Clupeidae</taxon>
        <taxon>Clupea</taxon>
    </lineage>
</organism>
<evidence type="ECO:0000256" key="2">
    <source>
        <dbReference type="SAM" id="MobiDB-lite"/>
    </source>
</evidence>
<evidence type="ECO:0000256" key="3">
    <source>
        <dbReference type="SAM" id="Phobius"/>
    </source>
</evidence>
<keyword evidence="3" id="KW-0472">Membrane</keyword>
<dbReference type="GeneID" id="105910768"/>
<dbReference type="PANTHER" id="PTHR21687">
    <property type="entry name" value="PLASMALEMMA VESICLE-ASSOCIATED PROTEIN"/>
    <property type="match status" value="1"/>
</dbReference>
<dbReference type="AlphaFoldDB" id="A0A6P3WC95"/>
<sequence length="396" mass="45589">MYSNGYPRDTFALQTKKIHRSKGKSCGYYMRIVFFFSSLIQTLIIVSLVLFLIYGQPEKSAEEKHVDELSENFKRVSLSNLQLRKDKVDLAASLGKTTGEKTALVKDVAKLKTDLETSNNNTKIDKLKLGQCVIDKRRIEMTRSTPIQCPTLAVRNPFLKGEAEIQQDRMRELVKKNFTLKVEDMKKDLDSANKARDEYQMSDIELRRENDELKERLKRYTQMCKEEFSKPLEGIQEVTTSFLAKINNVFPHSLTFHLTCEKQQEQLDKIRNNCTSLSRQVEGKFQGYLDRVGNQVAKLQGVRSELEVQNQRLVSDLKTCKEEAASLKEQNSQQEKDANQKFDRMFRKQLVDKERVLLDLEMTKLRLDSCNSKLSTLLPRPPAPKPPNAIQIGQAG</sequence>
<dbReference type="CTD" id="570276"/>
<gene>
    <name evidence="5" type="primary">plvapb</name>
</gene>
<keyword evidence="3" id="KW-0812">Transmembrane</keyword>
<dbReference type="KEGG" id="char:105910768"/>
<feature type="coiled-coil region" evidence="1">
    <location>
        <begin position="175"/>
        <end position="230"/>
    </location>
</feature>
<protein>
    <submittedName>
        <fullName evidence="5">Plasmalemma vesicle associated protein b</fullName>
    </submittedName>
</protein>
<dbReference type="Pfam" id="PF06637">
    <property type="entry name" value="PV-1"/>
    <property type="match status" value="1"/>
</dbReference>
<keyword evidence="3" id="KW-1133">Transmembrane helix</keyword>
<dbReference type="InterPro" id="IPR009538">
    <property type="entry name" value="PV-1"/>
</dbReference>